<accession>A0A1R3J2I7</accession>
<dbReference type="EMBL" id="AWWV01008838">
    <property type="protein sequence ID" value="OMO89044.1"/>
    <property type="molecule type" value="Genomic_DNA"/>
</dbReference>
<sequence>MAAQNQIPSNTDLFDAYFRKADLEGDGQISGAEAPSFDLTYPNV</sequence>
<name>A0A1R3J2I7_COCAP</name>
<dbReference type="Proteomes" id="UP000188268">
    <property type="component" value="Unassembled WGS sequence"/>
</dbReference>
<dbReference type="Gramene" id="OMO89044">
    <property type="protein sequence ID" value="OMO89044"/>
    <property type="gene ID" value="CCACVL1_08043"/>
</dbReference>
<comment type="caution">
    <text evidence="1">The sequence shown here is derived from an EMBL/GenBank/DDBJ whole genome shotgun (WGS) entry which is preliminary data.</text>
</comment>
<dbReference type="AlphaFoldDB" id="A0A1R3J2I7"/>
<evidence type="ECO:0008006" key="3">
    <source>
        <dbReference type="Google" id="ProtNLM"/>
    </source>
</evidence>
<evidence type="ECO:0000313" key="2">
    <source>
        <dbReference type="Proteomes" id="UP000188268"/>
    </source>
</evidence>
<evidence type="ECO:0000313" key="1">
    <source>
        <dbReference type="EMBL" id="OMO89044.1"/>
    </source>
</evidence>
<gene>
    <name evidence="1" type="ORF">CCACVL1_08043</name>
</gene>
<dbReference type="OrthoDB" id="1716136at2759"/>
<reference evidence="1 2" key="1">
    <citation type="submission" date="2013-09" db="EMBL/GenBank/DDBJ databases">
        <title>Corchorus capsularis genome sequencing.</title>
        <authorList>
            <person name="Alam M."/>
            <person name="Haque M.S."/>
            <person name="Islam M.S."/>
            <person name="Emdad E.M."/>
            <person name="Islam M.M."/>
            <person name="Ahmed B."/>
            <person name="Halim A."/>
            <person name="Hossen Q.M.M."/>
            <person name="Hossain M.Z."/>
            <person name="Ahmed R."/>
            <person name="Khan M.M."/>
            <person name="Islam R."/>
            <person name="Rashid M.M."/>
            <person name="Khan S.A."/>
            <person name="Rahman M.S."/>
            <person name="Alam M."/>
        </authorList>
    </citation>
    <scope>NUCLEOTIDE SEQUENCE [LARGE SCALE GENOMIC DNA]</scope>
    <source>
        <strain evidence="2">cv. CVL-1</strain>
        <tissue evidence="1">Whole seedling</tissue>
    </source>
</reference>
<proteinExistence type="predicted"/>
<organism evidence="1 2">
    <name type="scientific">Corchorus capsularis</name>
    <name type="common">Jute</name>
    <dbReference type="NCBI Taxonomy" id="210143"/>
    <lineage>
        <taxon>Eukaryota</taxon>
        <taxon>Viridiplantae</taxon>
        <taxon>Streptophyta</taxon>
        <taxon>Embryophyta</taxon>
        <taxon>Tracheophyta</taxon>
        <taxon>Spermatophyta</taxon>
        <taxon>Magnoliopsida</taxon>
        <taxon>eudicotyledons</taxon>
        <taxon>Gunneridae</taxon>
        <taxon>Pentapetalae</taxon>
        <taxon>rosids</taxon>
        <taxon>malvids</taxon>
        <taxon>Malvales</taxon>
        <taxon>Malvaceae</taxon>
        <taxon>Grewioideae</taxon>
        <taxon>Apeibeae</taxon>
        <taxon>Corchorus</taxon>
    </lineage>
</organism>
<keyword evidence="2" id="KW-1185">Reference proteome</keyword>
<protein>
    <recommendedName>
        <fullName evidence="3">EF-hand domain-containing protein</fullName>
    </recommendedName>
</protein>